<protein>
    <submittedName>
        <fullName evidence="3">Calcium-binding protein</fullName>
    </submittedName>
</protein>
<dbReference type="RefSeq" id="WP_304378722.1">
    <property type="nucleotide sequence ID" value="NZ_JAUOZU010000021.1"/>
</dbReference>
<dbReference type="PROSITE" id="PS00330">
    <property type="entry name" value="HEMOLYSIN_CALCIUM"/>
    <property type="match status" value="1"/>
</dbReference>
<proteinExistence type="predicted"/>
<keyword evidence="2" id="KW-0964">Secreted</keyword>
<evidence type="ECO:0000256" key="1">
    <source>
        <dbReference type="ARBA" id="ARBA00004613"/>
    </source>
</evidence>
<name>A0ABT8YSP2_9HYPH</name>
<comment type="caution">
    <text evidence="3">The sequence shown here is derived from an EMBL/GenBank/DDBJ whole genome shotgun (WGS) entry which is preliminary data.</text>
</comment>
<evidence type="ECO:0000313" key="3">
    <source>
        <dbReference type="EMBL" id="MDO6966793.1"/>
    </source>
</evidence>
<reference evidence="3" key="2">
    <citation type="submission" date="2023-07" db="EMBL/GenBank/DDBJ databases">
        <authorList>
            <person name="Shen H."/>
        </authorList>
    </citation>
    <scope>NUCLEOTIDE SEQUENCE</scope>
    <source>
        <strain evidence="3">TNR-22</strain>
    </source>
</reference>
<dbReference type="Proteomes" id="UP001174932">
    <property type="component" value="Unassembled WGS sequence"/>
</dbReference>
<dbReference type="InterPro" id="IPR001343">
    <property type="entry name" value="Hemolysn_Ca-bd"/>
</dbReference>
<reference evidence="3" key="1">
    <citation type="journal article" date="2015" name="Int. J. Syst. Evol. Microbiol.">
        <title>Rhizobium alvei sp. nov., isolated from a freshwater river.</title>
        <authorList>
            <person name="Sheu S.Y."/>
            <person name="Huang H.W."/>
            <person name="Young C.C."/>
            <person name="Chen W.M."/>
        </authorList>
    </citation>
    <scope>NUCLEOTIDE SEQUENCE</scope>
    <source>
        <strain evidence="3">TNR-22</strain>
    </source>
</reference>
<keyword evidence="4" id="KW-1185">Reference proteome</keyword>
<dbReference type="InterPro" id="IPR011049">
    <property type="entry name" value="Serralysin-like_metalloprot_C"/>
</dbReference>
<dbReference type="Gene3D" id="2.150.10.10">
    <property type="entry name" value="Serralysin-like metalloprotease, C-terminal"/>
    <property type="match status" value="2"/>
</dbReference>
<dbReference type="EMBL" id="JAUOZU010000021">
    <property type="protein sequence ID" value="MDO6966793.1"/>
    <property type="molecule type" value="Genomic_DNA"/>
</dbReference>
<dbReference type="InterPro" id="IPR050557">
    <property type="entry name" value="RTX_toxin/Mannuronan_C5-epim"/>
</dbReference>
<organism evidence="3 4">
    <name type="scientific">Rhizobium alvei</name>
    <dbReference type="NCBI Taxonomy" id="1132659"/>
    <lineage>
        <taxon>Bacteria</taxon>
        <taxon>Pseudomonadati</taxon>
        <taxon>Pseudomonadota</taxon>
        <taxon>Alphaproteobacteria</taxon>
        <taxon>Hyphomicrobiales</taxon>
        <taxon>Rhizobiaceae</taxon>
        <taxon>Rhizobium/Agrobacterium group</taxon>
        <taxon>Rhizobium</taxon>
    </lineage>
</organism>
<sequence length="310" mass="32811">MKMTGSNLWDSLFGTSGSDVIYGNGGNDLISGFAGGGSKADQIYGGSGNDLVSGFSINLEKPGSSASRGTRIDGGSGYDSVIIDVTSNAKTVLIGKFQAQITVKNVEDLIFDFGGLTSKQRLVGTNQSETVHLGDSSVTGMGMGGNDFLFSGSGDDTLNGGDGKDFLSGGLGHNALTGGAGSDYFMFRPTTAFEYSNITDFKPGQDKIAFIFKTDDGVIDPDRSYGNGMWELGTSIDSNGYLDDDHGRYFEMDDFKAINAVYGSGVTYERSTGSVIAHLLDDDGKVHKILIAHLDNRPNIDADDFVYMLV</sequence>
<evidence type="ECO:0000256" key="2">
    <source>
        <dbReference type="ARBA" id="ARBA00022525"/>
    </source>
</evidence>
<dbReference type="SUPFAM" id="SSF51120">
    <property type="entry name" value="beta-Roll"/>
    <property type="match status" value="1"/>
</dbReference>
<evidence type="ECO:0000313" key="4">
    <source>
        <dbReference type="Proteomes" id="UP001174932"/>
    </source>
</evidence>
<dbReference type="InterPro" id="IPR018511">
    <property type="entry name" value="Hemolysin-typ_Ca-bd_CS"/>
</dbReference>
<dbReference type="PANTHER" id="PTHR38340">
    <property type="entry name" value="S-LAYER PROTEIN"/>
    <property type="match status" value="1"/>
</dbReference>
<gene>
    <name evidence="3" type="ORF">Q4481_22805</name>
</gene>
<comment type="subcellular location">
    <subcellularLocation>
        <location evidence="1">Secreted</location>
    </subcellularLocation>
</comment>
<dbReference type="Pfam" id="PF00353">
    <property type="entry name" value="HemolysinCabind"/>
    <property type="match status" value="3"/>
</dbReference>
<dbReference type="PRINTS" id="PR00313">
    <property type="entry name" value="CABNDNGRPT"/>
</dbReference>
<accession>A0ABT8YSP2</accession>
<dbReference type="PANTHER" id="PTHR38340:SF1">
    <property type="entry name" value="S-LAYER PROTEIN"/>
    <property type="match status" value="1"/>
</dbReference>